<dbReference type="Pfam" id="PF02350">
    <property type="entry name" value="Epimerase_2"/>
    <property type="match status" value="1"/>
</dbReference>
<feature type="domain" description="UDP-N-acetylglucosamine 2-epimerase" evidence="1">
    <location>
        <begin position="2"/>
        <end position="144"/>
    </location>
</feature>
<organism evidence="2">
    <name type="scientific">marine metagenome</name>
    <dbReference type="NCBI Taxonomy" id="408172"/>
    <lineage>
        <taxon>unclassified sequences</taxon>
        <taxon>metagenomes</taxon>
        <taxon>ecological metagenomes</taxon>
    </lineage>
</organism>
<accession>A0A382JI69</accession>
<proteinExistence type="predicted"/>
<dbReference type="Gene3D" id="3.40.50.2000">
    <property type="entry name" value="Glycogen Phosphorylase B"/>
    <property type="match status" value="2"/>
</dbReference>
<feature type="non-terminal residue" evidence="2">
    <location>
        <position position="1"/>
    </location>
</feature>
<dbReference type="PANTHER" id="PTHR43174">
    <property type="entry name" value="UDP-N-ACETYLGLUCOSAMINE 2-EPIMERASE"/>
    <property type="match status" value="1"/>
</dbReference>
<sequence length="161" mass="17570">LFKAIDEFPSSRVIFTMPNSDTDNKIISEMIDGYVKNNPGRAKSFISLGQLRYMSAITNVNIVLGNSSSGLIEVPVFNKPTVNIGTRQKGRLRASSVIDCEENATSISSAIDKALSEDFQKSLGHVHHPYKSGNASKAISKTLKSFNLDGILAKGFYDLKL</sequence>
<name>A0A382JI69_9ZZZZ</name>
<dbReference type="InterPro" id="IPR003331">
    <property type="entry name" value="UDP_GlcNAc_Epimerase_2_dom"/>
</dbReference>
<reference evidence="2" key="1">
    <citation type="submission" date="2018-05" db="EMBL/GenBank/DDBJ databases">
        <authorList>
            <person name="Lanie J.A."/>
            <person name="Ng W.-L."/>
            <person name="Kazmierczak K.M."/>
            <person name="Andrzejewski T.M."/>
            <person name="Davidsen T.M."/>
            <person name="Wayne K.J."/>
            <person name="Tettelin H."/>
            <person name="Glass J.I."/>
            <person name="Rusch D."/>
            <person name="Podicherti R."/>
            <person name="Tsui H.-C.T."/>
            <person name="Winkler M.E."/>
        </authorList>
    </citation>
    <scope>NUCLEOTIDE SEQUENCE</scope>
</reference>
<gene>
    <name evidence="2" type="ORF">METZ01_LOCUS264694</name>
</gene>
<dbReference type="AlphaFoldDB" id="A0A382JI69"/>
<evidence type="ECO:0000259" key="1">
    <source>
        <dbReference type="Pfam" id="PF02350"/>
    </source>
</evidence>
<dbReference type="EMBL" id="UINC01074543">
    <property type="protein sequence ID" value="SVC11840.1"/>
    <property type="molecule type" value="Genomic_DNA"/>
</dbReference>
<dbReference type="SUPFAM" id="SSF53756">
    <property type="entry name" value="UDP-Glycosyltransferase/glycogen phosphorylase"/>
    <property type="match status" value="1"/>
</dbReference>
<evidence type="ECO:0000313" key="2">
    <source>
        <dbReference type="EMBL" id="SVC11840.1"/>
    </source>
</evidence>
<dbReference type="PANTHER" id="PTHR43174:SF3">
    <property type="entry name" value="UDP-N-ACETYLGLUCOSAMINE 2-EPIMERASE"/>
    <property type="match status" value="1"/>
</dbReference>
<dbReference type="InterPro" id="IPR029767">
    <property type="entry name" value="WecB-like"/>
</dbReference>
<protein>
    <recommendedName>
        <fullName evidence="1">UDP-N-acetylglucosamine 2-epimerase domain-containing protein</fullName>
    </recommendedName>
</protein>